<dbReference type="EnsemblProtists" id="EKX36803">
    <property type="protein sequence ID" value="EKX36803"/>
    <property type="gene ID" value="GUITHDRAFT_145439"/>
</dbReference>
<reference evidence="2" key="3">
    <citation type="submission" date="2015-06" db="UniProtKB">
        <authorList>
            <consortium name="EnsemblProtists"/>
        </authorList>
    </citation>
    <scope>IDENTIFICATION</scope>
</reference>
<accession>L1IKN4</accession>
<dbReference type="RefSeq" id="XP_005823783.1">
    <property type="nucleotide sequence ID" value="XM_005823726.1"/>
</dbReference>
<evidence type="ECO:0000313" key="3">
    <source>
        <dbReference type="Proteomes" id="UP000011087"/>
    </source>
</evidence>
<protein>
    <submittedName>
        <fullName evidence="1 2">Uncharacterized protein</fullName>
    </submittedName>
</protein>
<sequence length="187" mass="20621">MKAKKSRAKAVKVSVTVYRALQRAPMAELKSIEAPLANEVSSTVDRLGVKGGITKLEVGENTSMGAHIGEEGAEIETVITDGQEPLLLRMHSKGEGIRWELWVERWKREGLGAGAAEQKQQECTRTALRDEKKSEEHRNVGTVVERSKVAIPRASPCSYRGPIDSFDLWSVGQACLWLPFASTTIVY</sequence>
<evidence type="ECO:0000313" key="1">
    <source>
        <dbReference type="EMBL" id="EKX36803.1"/>
    </source>
</evidence>
<dbReference type="GeneID" id="17293594"/>
<dbReference type="KEGG" id="gtt:GUITHDRAFT_145439"/>
<keyword evidence="3" id="KW-1185">Reference proteome</keyword>
<dbReference type="HOGENOM" id="CLU_1450235_0_0_1"/>
<organism evidence="1">
    <name type="scientific">Guillardia theta (strain CCMP2712)</name>
    <name type="common">Cryptophyte</name>
    <dbReference type="NCBI Taxonomy" id="905079"/>
    <lineage>
        <taxon>Eukaryota</taxon>
        <taxon>Cryptophyceae</taxon>
        <taxon>Pyrenomonadales</taxon>
        <taxon>Geminigeraceae</taxon>
        <taxon>Guillardia</taxon>
    </lineage>
</organism>
<proteinExistence type="predicted"/>
<evidence type="ECO:0000313" key="2">
    <source>
        <dbReference type="EnsemblProtists" id="EKX36803"/>
    </source>
</evidence>
<dbReference type="Proteomes" id="UP000011087">
    <property type="component" value="Unassembled WGS sequence"/>
</dbReference>
<dbReference type="EMBL" id="JH993067">
    <property type="protein sequence ID" value="EKX36803.1"/>
    <property type="molecule type" value="Genomic_DNA"/>
</dbReference>
<gene>
    <name evidence="1" type="ORF">GUITHDRAFT_145439</name>
</gene>
<dbReference type="PaxDb" id="55529-EKX36803"/>
<reference evidence="3" key="2">
    <citation type="submission" date="2012-11" db="EMBL/GenBank/DDBJ databases">
        <authorList>
            <person name="Kuo A."/>
            <person name="Curtis B.A."/>
            <person name="Tanifuji G."/>
            <person name="Burki F."/>
            <person name="Gruber A."/>
            <person name="Irimia M."/>
            <person name="Maruyama S."/>
            <person name="Arias M.C."/>
            <person name="Ball S.G."/>
            <person name="Gile G.H."/>
            <person name="Hirakawa Y."/>
            <person name="Hopkins J.F."/>
            <person name="Rensing S.A."/>
            <person name="Schmutz J."/>
            <person name="Symeonidi A."/>
            <person name="Elias M."/>
            <person name="Eveleigh R.J."/>
            <person name="Herman E.K."/>
            <person name="Klute M.J."/>
            <person name="Nakayama T."/>
            <person name="Obornik M."/>
            <person name="Reyes-Prieto A."/>
            <person name="Armbrust E.V."/>
            <person name="Aves S.J."/>
            <person name="Beiko R.G."/>
            <person name="Coutinho P."/>
            <person name="Dacks J.B."/>
            <person name="Durnford D.G."/>
            <person name="Fast N.M."/>
            <person name="Green B.R."/>
            <person name="Grisdale C."/>
            <person name="Hempe F."/>
            <person name="Henrissat B."/>
            <person name="Hoppner M.P."/>
            <person name="Ishida K.-I."/>
            <person name="Kim E."/>
            <person name="Koreny L."/>
            <person name="Kroth P.G."/>
            <person name="Liu Y."/>
            <person name="Malik S.-B."/>
            <person name="Maier U.G."/>
            <person name="McRose D."/>
            <person name="Mock T."/>
            <person name="Neilson J.A."/>
            <person name="Onodera N.T."/>
            <person name="Poole A.M."/>
            <person name="Pritham E.J."/>
            <person name="Richards T.A."/>
            <person name="Rocap G."/>
            <person name="Roy S.W."/>
            <person name="Sarai C."/>
            <person name="Schaack S."/>
            <person name="Shirato S."/>
            <person name="Slamovits C.H."/>
            <person name="Spencer D.F."/>
            <person name="Suzuki S."/>
            <person name="Worden A.Z."/>
            <person name="Zauner S."/>
            <person name="Barry K."/>
            <person name="Bell C."/>
            <person name="Bharti A.K."/>
            <person name="Crow J.A."/>
            <person name="Grimwood J."/>
            <person name="Kramer R."/>
            <person name="Lindquist E."/>
            <person name="Lucas S."/>
            <person name="Salamov A."/>
            <person name="McFadden G.I."/>
            <person name="Lane C.E."/>
            <person name="Keeling P.J."/>
            <person name="Gray M.W."/>
            <person name="Grigoriev I.V."/>
            <person name="Archibald J.M."/>
        </authorList>
    </citation>
    <scope>NUCLEOTIDE SEQUENCE</scope>
    <source>
        <strain evidence="3">CCMP2712</strain>
    </source>
</reference>
<dbReference type="AlphaFoldDB" id="L1IKN4"/>
<name>L1IKN4_GUITC</name>
<reference evidence="1 3" key="1">
    <citation type="journal article" date="2012" name="Nature">
        <title>Algal genomes reveal evolutionary mosaicism and the fate of nucleomorphs.</title>
        <authorList>
            <consortium name="DOE Joint Genome Institute"/>
            <person name="Curtis B.A."/>
            <person name="Tanifuji G."/>
            <person name="Burki F."/>
            <person name="Gruber A."/>
            <person name="Irimia M."/>
            <person name="Maruyama S."/>
            <person name="Arias M.C."/>
            <person name="Ball S.G."/>
            <person name="Gile G.H."/>
            <person name="Hirakawa Y."/>
            <person name="Hopkins J.F."/>
            <person name="Kuo A."/>
            <person name="Rensing S.A."/>
            <person name="Schmutz J."/>
            <person name="Symeonidi A."/>
            <person name="Elias M."/>
            <person name="Eveleigh R.J."/>
            <person name="Herman E.K."/>
            <person name="Klute M.J."/>
            <person name="Nakayama T."/>
            <person name="Obornik M."/>
            <person name="Reyes-Prieto A."/>
            <person name="Armbrust E.V."/>
            <person name="Aves S.J."/>
            <person name="Beiko R.G."/>
            <person name="Coutinho P."/>
            <person name="Dacks J.B."/>
            <person name="Durnford D.G."/>
            <person name="Fast N.M."/>
            <person name="Green B.R."/>
            <person name="Grisdale C.J."/>
            <person name="Hempel F."/>
            <person name="Henrissat B."/>
            <person name="Hoppner M.P."/>
            <person name="Ishida K."/>
            <person name="Kim E."/>
            <person name="Koreny L."/>
            <person name="Kroth P.G."/>
            <person name="Liu Y."/>
            <person name="Malik S.B."/>
            <person name="Maier U.G."/>
            <person name="McRose D."/>
            <person name="Mock T."/>
            <person name="Neilson J.A."/>
            <person name="Onodera N.T."/>
            <person name="Poole A.M."/>
            <person name="Pritham E.J."/>
            <person name="Richards T.A."/>
            <person name="Rocap G."/>
            <person name="Roy S.W."/>
            <person name="Sarai C."/>
            <person name="Schaack S."/>
            <person name="Shirato S."/>
            <person name="Slamovits C.H."/>
            <person name="Spencer D.F."/>
            <person name="Suzuki S."/>
            <person name="Worden A.Z."/>
            <person name="Zauner S."/>
            <person name="Barry K."/>
            <person name="Bell C."/>
            <person name="Bharti A.K."/>
            <person name="Crow J.A."/>
            <person name="Grimwood J."/>
            <person name="Kramer R."/>
            <person name="Lindquist E."/>
            <person name="Lucas S."/>
            <person name="Salamov A."/>
            <person name="McFadden G.I."/>
            <person name="Lane C.E."/>
            <person name="Keeling P.J."/>
            <person name="Gray M.W."/>
            <person name="Grigoriev I.V."/>
            <person name="Archibald J.M."/>
        </authorList>
    </citation>
    <scope>NUCLEOTIDE SEQUENCE</scope>
    <source>
        <strain evidence="1 3">CCMP2712</strain>
    </source>
</reference>